<keyword evidence="2" id="KW-1185">Reference proteome</keyword>
<evidence type="ECO:0000313" key="1">
    <source>
        <dbReference type="EMBL" id="SDE15067.1"/>
    </source>
</evidence>
<name>A0A1G7AKS0_PEPNI</name>
<organism evidence="1 2">
    <name type="scientific">Peptococcus niger</name>
    <dbReference type="NCBI Taxonomy" id="2741"/>
    <lineage>
        <taxon>Bacteria</taxon>
        <taxon>Bacillati</taxon>
        <taxon>Bacillota</taxon>
        <taxon>Clostridia</taxon>
        <taxon>Eubacteriales</taxon>
        <taxon>Peptococcaceae</taxon>
        <taxon>Peptococcus</taxon>
    </lineage>
</organism>
<accession>A0A1G7AKS0</accession>
<sequence length="42" mass="4452">MSTIKKLFATTFSTSVLLCSVTFPGLPGRIDDLPAKLPKTVG</sequence>
<protein>
    <submittedName>
        <fullName evidence="1">Uncharacterized protein</fullName>
    </submittedName>
</protein>
<gene>
    <name evidence="1" type="ORF">SAMN04489866_1263</name>
</gene>
<evidence type="ECO:0000313" key="2">
    <source>
        <dbReference type="Proteomes" id="UP000198995"/>
    </source>
</evidence>
<proteinExistence type="predicted"/>
<dbReference type="RefSeq" id="WP_278308571.1">
    <property type="nucleotide sequence ID" value="NZ_FNAF01000026.1"/>
</dbReference>
<dbReference type="EMBL" id="FNAF01000026">
    <property type="protein sequence ID" value="SDE15067.1"/>
    <property type="molecule type" value="Genomic_DNA"/>
</dbReference>
<dbReference type="AlphaFoldDB" id="A0A1G7AKS0"/>
<dbReference type="Proteomes" id="UP000198995">
    <property type="component" value="Unassembled WGS sequence"/>
</dbReference>
<reference evidence="1 2" key="1">
    <citation type="submission" date="2016-10" db="EMBL/GenBank/DDBJ databases">
        <authorList>
            <person name="de Groot N.N."/>
        </authorList>
    </citation>
    <scope>NUCLEOTIDE SEQUENCE [LARGE SCALE GENOMIC DNA]</scope>
    <source>
        <strain evidence="1 2">DSM 20475</strain>
    </source>
</reference>